<reference evidence="3" key="1">
    <citation type="submission" date="2017-09" db="EMBL/GenBank/DDBJ databases">
        <title>Depth-based differentiation of microbial function through sediment-hosted aquifers and enrichment of novel symbionts in the deep terrestrial subsurface.</title>
        <authorList>
            <person name="Probst A.J."/>
            <person name="Ladd B."/>
            <person name="Jarett J.K."/>
            <person name="Geller-Mcgrath D.E."/>
            <person name="Sieber C.M.K."/>
            <person name="Emerson J.B."/>
            <person name="Anantharaman K."/>
            <person name="Thomas B.C."/>
            <person name="Malmstrom R."/>
            <person name="Stieglmeier M."/>
            <person name="Klingl A."/>
            <person name="Woyke T."/>
            <person name="Ryan C.M."/>
            <person name="Banfield J.F."/>
        </authorList>
    </citation>
    <scope>NUCLEOTIDE SEQUENCE [LARGE SCALE GENOMIC DNA]</scope>
</reference>
<organism evidence="2 3">
    <name type="scientific">Candidatus Roizmanbacteria bacterium CG10_big_fil_rev_8_21_14_0_10_39_6</name>
    <dbReference type="NCBI Taxonomy" id="1974853"/>
    <lineage>
        <taxon>Bacteria</taxon>
        <taxon>Candidatus Roizmaniibacteriota</taxon>
    </lineage>
</organism>
<accession>A0A2M8KTF4</accession>
<evidence type="ECO:0008006" key="4">
    <source>
        <dbReference type="Google" id="ProtNLM"/>
    </source>
</evidence>
<dbReference type="Gene3D" id="3.30.2310.20">
    <property type="entry name" value="RelE-like"/>
    <property type="match status" value="1"/>
</dbReference>
<gene>
    <name evidence="2" type="ORF">COU88_00705</name>
</gene>
<feature type="non-terminal residue" evidence="2">
    <location>
        <position position="73"/>
    </location>
</feature>
<evidence type="ECO:0000313" key="3">
    <source>
        <dbReference type="Proteomes" id="UP000229554"/>
    </source>
</evidence>
<dbReference type="Pfam" id="PF05016">
    <property type="entry name" value="ParE_toxin"/>
    <property type="match status" value="1"/>
</dbReference>
<name>A0A2M8KTF4_9BACT</name>
<evidence type="ECO:0000256" key="1">
    <source>
        <dbReference type="ARBA" id="ARBA00022649"/>
    </source>
</evidence>
<dbReference type="SUPFAM" id="SSF143011">
    <property type="entry name" value="RelE-like"/>
    <property type="match status" value="1"/>
</dbReference>
<dbReference type="InterPro" id="IPR035093">
    <property type="entry name" value="RelE/ParE_toxin_dom_sf"/>
</dbReference>
<sequence length="73" mass="8555">MGHKFIFTNKAKNDLKRLGDNVVIRISKKLAWIEEQQYPLRSGLLLTDSHIGDIRFRVGVYRVIADIDHDKKY</sequence>
<protein>
    <recommendedName>
        <fullName evidence="4">Type II toxin-antitoxin system RelE/ParE family toxin</fullName>
    </recommendedName>
</protein>
<evidence type="ECO:0000313" key="2">
    <source>
        <dbReference type="EMBL" id="PJE63218.1"/>
    </source>
</evidence>
<comment type="caution">
    <text evidence="2">The sequence shown here is derived from an EMBL/GenBank/DDBJ whole genome shotgun (WGS) entry which is preliminary data.</text>
</comment>
<dbReference type="AlphaFoldDB" id="A0A2M8KTF4"/>
<keyword evidence="1" id="KW-1277">Toxin-antitoxin system</keyword>
<proteinExistence type="predicted"/>
<dbReference type="Proteomes" id="UP000229554">
    <property type="component" value="Unassembled WGS sequence"/>
</dbReference>
<dbReference type="EMBL" id="PFED01000030">
    <property type="protein sequence ID" value="PJE63218.1"/>
    <property type="molecule type" value="Genomic_DNA"/>
</dbReference>
<dbReference type="InterPro" id="IPR007712">
    <property type="entry name" value="RelE/ParE_toxin"/>
</dbReference>